<sequence length="112" mass="12382">MMIPKRSIFHAGPLSAMSSFMPGLAVCAVAGVMSVSAHAEPVPEVTEIVPETIVVRPAQRRAELRRALESNLQQGAIPSRRRLSQEEREALHRDLRAVMRNVNADQDDGRSR</sequence>
<dbReference type="Proteomes" id="UP000244902">
    <property type="component" value="Chromosome"/>
</dbReference>
<feature type="chain" id="PRO_5016068764" evidence="1">
    <location>
        <begin position="40"/>
        <end position="112"/>
    </location>
</feature>
<name>A0A2U8H5M5_9RHOO</name>
<feature type="signal peptide" evidence="1">
    <location>
        <begin position="1"/>
        <end position="39"/>
    </location>
</feature>
<protein>
    <submittedName>
        <fullName evidence="2">Uncharacterized protein</fullName>
    </submittedName>
</protein>
<gene>
    <name evidence="2" type="ORF">CEW87_17170</name>
</gene>
<dbReference type="OrthoDB" id="8527907at2"/>
<dbReference type="AlphaFoldDB" id="A0A2U8H5M5"/>
<dbReference type="RefSeq" id="WP_108974946.1">
    <property type="nucleotide sequence ID" value="NZ_CP022188.1"/>
</dbReference>
<evidence type="ECO:0000256" key="1">
    <source>
        <dbReference type="SAM" id="SignalP"/>
    </source>
</evidence>
<reference evidence="2 3" key="1">
    <citation type="submission" date="2017-06" db="EMBL/GenBank/DDBJ databases">
        <title>Azoarcus sp. TSNA42 complete genome sequence.</title>
        <authorList>
            <person name="Woo J.-H."/>
            <person name="Kim H.-S."/>
        </authorList>
    </citation>
    <scope>NUCLEOTIDE SEQUENCE [LARGE SCALE GENOMIC DNA]</scope>
    <source>
        <strain evidence="2 3">TSNA42</strain>
    </source>
</reference>
<evidence type="ECO:0000313" key="3">
    <source>
        <dbReference type="Proteomes" id="UP000244902"/>
    </source>
</evidence>
<accession>A0A2U8H5M5</accession>
<evidence type="ECO:0000313" key="2">
    <source>
        <dbReference type="EMBL" id="AWI80938.1"/>
    </source>
</evidence>
<organism evidence="2 3">
    <name type="scientific">Parazoarcus communis</name>
    <dbReference type="NCBI Taxonomy" id="41977"/>
    <lineage>
        <taxon>Bacteria</taxon>
        <taxon>Pseudomonadati</taxon>
        <taxon>Pseudomonadota</taxon>
        <taxon>Betaproteobacteria</taxon>
        <taxon>Rhodocyclales</taxon>
        <taxon>Zoogloeaceae</taxon>
        <taxon>Parazoarcus</taxon>
    </lineage>
</organism>
<proteinExistence type="predicted"/>
<dbReference type="EMBL" id="CP022188">
    <property type="protein sequence ID" value="AWI80938.1"/>
    <property type="molecule type" value="Genomic_DNA"/>
</dbReference>
<keyword evidence="1" id="KW-0732">Signal</keyword>